<evidence type="ECO:0000256" key="1">
    <source>
        <dbReference type="ARBA" id="ARBA00004613"/>
    </source>
</evidence>
<dbReference type="InterPro" id="IPR029034">
    <property type="entry name" value="Cystine-knot_cytokine"/>
</dbReference>
<evidence type="ECO:0000313" key="8">
    <source>
        <dbReference type="RefSeq" id="XP_005091582.1"/>
    </source>
</evidence>
<protein>
    <submittedName>
        <fullName evidence="8">Uncharacterized protein LOC101857089</fullName>
    </submittedName>
</protein>
<evidence type="ECO:0000256" key="2">
    <source>
        <dbReference type="ARBA" id="ARBA00007236"/>
    </source>
</evidence>
<dbReference type="SUPFAM" id="SSF57501">
    <property type="entry name" value="Cystine-knot cytokines"/>
    <property type="match status" value="1"/>
</dbReference>
<keyword evidence="4 6" id="KW-0732">Signal</keyword>
<organism evidence="7 8">
    <name type="scientific">Aplysia californica</name>
    <name type="common">California sea hare</name>
    <dbReference type="NCBI Taxonomy" id="6500"/>
    <lineage>
        <taxon>Eukaryota</taxon>
        <taxon>Metazoa</taxon>
        <taxon>Spiralia</taxon>
        <taxon>Lophotrochozoa</taxon>
        <taxon>Mollusca</taxon>
        <taxon>Gastropoda</taxon>
        <taxon>Heterobranchia</taxon>
        <taxon>Euthyneura</taxon>
        <taxon>Tectipleura</taxon>
        <taxon>Aplysiida</taxon>
        <taxon>Aplysioidea</taxon>
        <taxon>Aplysiidae</taxon>
        <taxon>Aplysia</taxon>
    </lineage>
</organism>
<comment type="subcellular location">
    <subcellularLocation>
        <location evidence="1">Secreted</location>
    </subcellularLocation>
</comment>
<dbReference type="GeneID" id="101857089"/>
<feature type="signal peptide" evidence="6">
    <location>
        <begin position="1"/>
        <end position="25"/>
    </location>
</feature>
<accession>A0ABM0JE36</accession>
<evidence type="ECO:0000313" key="7">
    <source>
        <dbReference type="Proteomes" id="UP000694888"/>
    </source>
</evidence>
<dbReference type="RefSeq" id="XP_005091582.1">
    <property type="nucleotide sequence ID" value="XM_005091525.3"/>
</dbReference>
<evidence type="ECO:0000256" key="5">
    <source>
        <dbReference type="SAM" id="MobiDB-lite"/>
    </source>
</evidence>
<feature type="region of interest" description="Disordered" evidence="5">
    <location>
        <begin position="55"/>
        <end position="74"/>
    </location>
</feature>
<reference evidence="8" key="1">
    <citation type="submission" date="2025-08" db="UniProtKB">
        <authorList>
            <consortium name="RefSeq"/>
        </authorList>
    </citation>
    <scope>IDENTIFICATION</scope>
</reference>
<keyword evidence="7" id="KW-1185">Reference proteome</keyword>
<proteinExistence type="inferred from homology"/>
<sequence>MKSIILSSFVAALIAIFLINSGVESRPSGSHSQPPTKKGGRHSPWFGLLKAGRKVRRATSSSSSSSSSLPGSIRATRDISQSGCELPATLPAFISDLQSYLNESLILKSAINPSEHVLPLRDDRSEMTCKSSKTHPDRNTNDNLRATCPWVLREKDFGEDAFPRYILEARCLCRCCQHASSMGCQEVRRPVTIYRRVACQDGLAVMKKSEEKFTALCICASSRTA</sequence>
<comment type="similarity">
    <text evidence="2">Belongs to the IL-17 family.</text>
</comment>
<gene>
    <name evidence="8" type="primary">LOC101857089</name>
</gene>
<feature type="region of interest" description="Disordered" evidence="5">
    <location>
        <begin position="24"/>
        <end position="44"/>
    </location>
</feature>
<dbReference type="Gene3D" id="2.10.90.10">
    <property type="entry name" value="Cystine-knot cytokines"/>
    <property type="match status" value="1"/>
</dbReference>
<keyword evidence="3" id="KW-0964">Secreted</keyword>
<evidence type="ECO:0000256" key="3">
    <source>
        <dbReference type="ARBA" id="ARBA00022525"/>
    </source>
</evidence>
<name>A0ABM0JE36_APLCA</name>
<evidence type="ECO:0000256" key="4">
    <source>
        <dbReference type="ARBA" id="ARBA00022729"/>
    </source>
</evidence>
<dbReference type="InterPro" id="IPR010345">
    <property type="entry name" value="IL-17_fam"/>
</dbReference>
<dbReference type="Pfam" id="PF06083">
    <property type="entry name" value="IL17"/>
    <property type="match status" value="1"/>
</dbReference>
<dbReference type="Proteomes" id="UP000694888">
    <property type="component" value="Unplaced"/>
</dbReference>
<evidence type="ECO:0000256" key="6">
    <source>
        <dbReference type="SAM" id="SignalP"/>
    </source>
</evidence>
<feature type="chain" id="PRO_5046135974" evidence="6">
    <location>
        <begin position="26"/>
        <end position="225"/>
    </location>
</feature>